<feature type="domain" description="Fungal-type protein kinase" evidence="2">
    <location>
        <begin position="231"/>
        <end position="591"/>
    </location>
</feature>
<dbReference type="InterPro" id="IPR040976">
    <property type="entry name" value="Pkinase_fungal"/>
</dbReference>
<feature type="region of interest" description="Disordered" evidence="1">
    <location>
        <begin position="702"/>
        <end position="771"/>
    </location>
</feature>
<dbReference type="InterPro" id="IPR011009">
    <property type="entry name" value="Kinase-like_dom_sf"/>
</dbReference>
<dbReference type="Pfam" id="PF17667">
    <property type="entry name" value="Pkinase_fungal"/>
    <property type="match status" value="1"/>
</dbReference>
<dbReference type="Proteomes" id="UP000703269">
    <property type="component" value="Unassembled WGS sequence"/>
</dbReference>
<evidence type="ECO:0000256" key="1">
    <source>
        <dbReference type="SAM" id="MobiDB-lite"/>
    </source>
</evidence>
<feature type="compositionally biased region" description="Basic residues" evidence="1">
    <location>
        <begin position="760"/>
        <end position="771"/>
    </location>
</feature>
<dbReference type="InterPro" id="IPR008266">
    <property type="entry name" value="Tyr_kinase_AS"/>
</dbReference>
<sequence length="771" mass="86024">MPPQAFLDEFMKAESSAAPDADFSDVPRRDSVKGMCQCLIRAVERFKLCPNLRLFVTKTKKRSVQERTAHSRSSSSDHGLRRFSSHDEPKPIDSHNDADQDDTLDLCPPLAARERPKKRRGTKKKRDTTEYYDFGTALLGIEVHESPTADPFNDPPPHAHPRRLSPSPPQKAGNCTSFPGNSAPSPSRSAAPPPGEGDGAAPPSRAERNVASSHHPEADDIYDTFDDPSEEGTAARRSLLSHAQAQFGRQHRTVLFQLVIVCSRARFIRWDRAGAIVSERFDYVQESELLANFLWRLSSMSDVQRGWDPAVNRASKREATLFREAVSAFVRGMEARSENSVPVRNLPLAERSLDGTGTYPVWKIRVLNELTGDSSSLVVNRPFAGHHSVTGRATRAYIAYDLLQGRLVFMKDSWRDTDPKLLPEFDTYQELREHEVPFIPKVLYGGDVHDLGGQRHETLTHVYADRKNSWLIIDREFDRLVHHRIVQDIAFPLDAVANVREFVQAMHDALCAIDKAYNSAGILHRDVSKRNIMLTADGRGVLNDWDHAGRKHPLAPGIGTWAFMSVELASNPDKLHGILDDLESVFWNLVYGALRRFALPEENTSTMMFEESGFDNQGRATGGTMKGAFLLGRRYVGLRLSSAKLSELIQRCGDCWRQCHLALSPMDGIGERKKNEVREILKDAAKPSYWVDIFAATLRDMPPKGDEVLPSQTSSSEDESSVSASEGADSGDESGGHRAVSLKRKSCDDKDLPPPPTNPRRSKRLKTLPGV</sequence>
<dbReference type="AlphaFoldDB" id="A0A9P3GCU4"/>
<feature type="compositionally biased region" description="Basic and acidic residues" evidence="1">
    <location>
        <begin position="78"/>
        <end position="98"/>
    </location>
</feature>
<evidence type="ECO:0000313" key="3">
    <source>
        <dbReference type="EMBL" id="GJE92009.1"/>
    </source>
</evidence>
<evidence type="ECO:0000313" key="4">
    <source>
        <dbReference type="Proteomes" id="UP000703269"/>
    </source>
</evidence>
<proteinExistence type="predicted"/>
<dbReference type="GO" id="GO:0004672">
    <property type="term" value="F:protein kinase activity"/>
    <property type="evidence" value="ECO:0007669"/>
    <property type="project" value="InterPro"/>
</dbReference>
<name>A0A9P3GCU4_9APHY</name>
<dbReference type="PANTHER" id="PTHR38248">
    <property type="entry name" value="FUNK1 6"/>
    <property type="match status" value="1"/>
</dbReference>
<feature type="region of interest" description="Disordered" evidence="1">
    <location>
        <begin position="146"/>
        <end position="232"/>
    </location>
</feature>
<keyword evidence="4" id="KW-1185">Reference proteome</keyword>
<gene>
    <name evidence="3" type="ORF">PsYK624_081620</name>
</gene>
<dbReference type="SUPFAM" id="SSF56112">
    <property type="entry name" value="Protein kinase-like (PK-like)"/>
    <property type="match status" value="1"/>
</dbReference>
<accession>A0A9P3GCU4</accession>
<dbReference type="PROSITE" id="PS00109">
    <property type="entry name" value="PROTEIN_KINASE_TYR"/>
    <property type="match status" value="1"/>
</dbReference>
<reference evidence="3 4" key="1">
    <citation type="submission" date="2021-08" db="EMBL/GenBank/DDBJ databases">
        <title>Draft Genome Sequence of Phanerochaete sordida strain YK-624.</title>
        <authorList>
            <person name="Mori T."/>
            <person name="Dohra H."/>
            <person name="Suzuki T."/>
            <person name="Kawagishi H."/>
            <person name="Hirai H."/>
        </authorList>
    </citation>
    <scope>NUCLEOTIDE SEQUENCE [LARGE SCALE GENOMIC DNA]</scope>
    <source>
        <strain evidence="3 4">YK-624</strain>
    </source>
</reference>
<feature type="compositionally biased region" description="Basic residues" evidence="1">
    <location>
        <begin position="115"/>
        <end position="126"/>
    </location>
</feature>
<feature type="region of interest" description="Disordered" evidence="1">
    <location>
        <begin position="60"/>
        <end position="128"/>
    </location>
</feature>
<protein>
    <recommendedName>
        <fullName evidence="2">Fungal-type protein kinase domain-containing protein</fullName>
    </recommendedName>
</protein>
<evidence type="ECO:0000259" key="2">
    <source>
        <dbReference type="Pfam" id="PF17667"/>
    </source>
</evidence>
<feature type="compositionally biased region" description="Acidic residues" evidence="1">
    <location>
        <begin position="219"/>
        <end position="230"/>
    </location>
</feature>
<dbReference type="PANTHER" id="PTHR38248:SF2">
    <property type="entry name" value="FUNK1 11"/>
    <property type="match status" value="1"/>
</dbReference>
<organism evidence="3 4">
    <name type="scientific">Phanerochaete sordida</name>
    <dbReference type="NCBI Taxonomy" id="48140"/>
    <lineage>
        <taxon>Eukaryota</taxon>
        <taxon>Fungi</taxon>
        <taxon>Dikarya</taxon>
        <taxon>Basidiomycota</taxon>
        <taxon>Agaricomycotina</taxon>
        <taxon>Agaricomycetes</taxon>
        <taxon>Polyporales</taxon>
        <taxon>Phanerochaetaceae</taxon>
        <taxon>Phanerochaete</taxon>
    </lineage>
</organism>
<comment type="caution">
    <text evidence="3">The sequence shown here is derived from an EMBL/GenBank/DDBJ whole genome shotgun (WGS) entry which is preliminary data.</text>
</comment>
<dbReference type="EMBL" id="BPQB01000024">
    <property type="protein sequence ID" value="GJE92009.1"/>
    <property type="molecule type" value="Genomic_DNA"/>
</dbReference>
<dbReference type="OrthoDB" id="3265188at2759"/>
<dbReference type="Gene3D" id="1.10.510.10">
    <property type="entry name" value="Transferase(Phosphotransferase) domain 1"/>
    <property type="match status" value="1"/>
</dbReference>